<evidence type="ECO:0000313" key="2">
    <source>
        <dbReference type="EMBL" id="KAJ7016828.1"/>
    </source>
</evidence>
<evidence type="ECO:0000313" key="3">
    <source>
        <dbReference type="Proteomes" id="UP001218188"/>
    </source>
</evidence>
<evidence type="ECO:0000259" key="1">
    <source>
        <dbReference type="Pfam" id="PF01693"/>
    </source>
</evidence>
<reference evidence="2" key="1">
    <citation type="submission" date="2023-03" db="EMBL/GenBank/DDBJ databases">
        <title>Massive genome expansion in bonnet fungi (Mycena s.s.) driven by repeated elements and novel gene families across ecological guilds.</title>
        <authorList>
            <consortium name="Lawrence Berkeley National Laboratory"/>
            <person name="Harder C.B."/>
            <person name="Miyauchi S."/>
            <person name="Viragh M."/>
            <person name="Kuo A."/>
            <person name="Thoen E."/>
            <person name="Andreopoulos B."/>
            <person name="Lu D."/>
            <person name="Skrede I."/>
            <person name="Drula E."/>
            <person name="Henrissat B."/>
            <person name="Morin E."/>
            <person name="Kohler A."/>
            <person name="Barry K."/>
            <person name="LaButti K."/>
            <person name="Morin E."/>
            <person name="Salamov A."/>
            <person name="Lipzen A."/>
            <person name="Mereny Z."/>
            <person name="Hegedus B."/>
            <person name="Baldrian P."/>
            <person name="Stursova M."/>
            <person name="Weitz H."/>
            <person name="Taylor A."/>
            <person name="Grigoriev I.V."/>
            <person name="Nagy L.G."/>
            <person name="Martin F."/>
            <person name="Kauserud H."/>
        </authorList>
    </citation>
    <scope>NUCLEOTIDE SEQUENCE</scope>
    <source>
        <strain evidence="2">CBHHK200</strain>
    </source>
</reference>
<dbReference type="InterPro" id="IPR009027">
    <property type="entry name" value="Ribosomal_bL9/RNase_H1_N"/>
</dbReference>
<sequence length="336" mass="35926">MAPPNDLTPQEIAALINPQNHPSRLSLDELDNLTADLSTAELEEVVEIMGLDDIARQLPPIVEKVLLAAKIVAVRPPGYEGNPELDEVVHNFDFDLYERGSRFTALSVVSTRTSSAAGSRHPFSGASCGAFAASSQEPASSRPPAPSGLFFLVRAPPLPINAGLPFTRAVTAVPRPEKPRLRWPMPVFYGGQVGAFEDWNRVLASITGHGLAIYGGFQSVQDAQAAIAYARAKGWTADAPSGSTSAQPVPPTPLPLPSSFDPNPLHSAGTHSLWYAVCRGVVPGVYRTWLECSLNTTGIKGNLCNSFATRAEAEEAYSSAFRGGLTRTIPRVVDRE</sequence>
<dbReference type="Gene3D" id="3.40.970.10">
    <property type="entry name" value="Ribonuclease H1, N-terminal domain"/>
    <property type="match status" value="1"/>
</dbReference>
<gene>
    <name evidence="2" type="ORF">C8F04DRAFT_1201484</name>
</gene>
<feature type="domain" description="Ribonuclease H1 N-terminal" evidence="1">
    <location>
        <begin position="274"/>
        <end position="315"/>
    </location>
</feature>
<dbReference type="SUPFAM" id="SSF55658">
    <property type="entry name" value="L9 N-domain-like"/>
    <property type="match status" value="1"/>
</dbReference>
<proteinExistence type="predicted"/>
<dbReference type="EMBL" id="JARJCM010000460">
    <property type="protein sequence ID" value="KAJ7016828.1"/>
    <property type="molecule type" value="Genomic_DNA"/>
</dbReference>
<comment type="caution">
    <text evidence="2">The sequence shown here is derived from an EMBL/GenBank/DDBJ whole genome shotgun (WGS) entry which is preliminary data.</text>
</comment>
<name>A0AAD6RWW6_9AGAR</name>
<keyword evidence="3" id="KW-1185">Reference proteome</keyword>
<organism evidence="2 3">
    <name type="scientific">Mycena alexandri</name>
    <dbReference type="NCBI Taxonomy" id="1745969"/>
    <lineage>
        <taxon>Eukaryota</taxon>
        <taxon>Fungi</taxon>
        <taxon>Dikarya</taxon>
        <taxon>Basidiomycota</taxon>
        <taxon>Agaricomycotina</taxon>
        <taxon>Agaricomycetes</taxon>
        <taxon>Agaricomycetidae</taxon>
        <taxon>Agaricales</taxon>
        <taxon>Marasmiineae</taxon>
        <taxon>Mycenaceae</taxon>
        <taxon>Mycena</taxon>
    </lineage>
</organism>
<protein>
    <recommendedName>
        <fullName evidence="1">Ribonuclease H1 N-terminal domain-containing protein</fullName>
    </recommendedName>
</protein>
<dbReference type="Proteomes" id="UP001218188">
    <property type="component" value="Unassembled WGS sequence"/>
</dbReference>
<dbReference type="AlphaFoldDB" id="A0AAD6RWW6"/>
<dbReference type="Pfam" id="PF01693">
    <property type="entry name" value="Cauli_VI"/>
    <property type="match status" value="1"/>
</dbReference>
<accession>A0AAD6RWW6</accession>
<dbReference type="InterPro" id="IPR037056">
    <property type="entry name" value="RNase_H1_N_sf"/>
</dbReference>
<dbReference type="InterPro" id="IPR011320">
    <property type="entry name" value="RNase_H1_N"/>
</dbReference>